<reference evidence="1" key="1">
    <citation type="journal article" date="2017" name="MBio">
        <title>Type VI secretion-mediated competition in the bee gut microbiome.</title>
        <authorList>
            <person name="Steele M.I."/>
            <person name="Kwong W.K."/>
            <person name="Powell J.E."/>
            <person name="Whiteley M."/>
            <person name="Moran N.A."/>
        </authorList>
    </citation>
    <scope>NUCLEOTIDE SEQUENCE [LARGE SCALE GENOMIC DNA]</scope>
    <source>
        <strain evidence="1">WkB273</strain>
    </source>
</reference>
<dbReference type="PIRSF" id="PIRSF003135">
    <property type="entry name" value="Primosomal_n"/>
    <property type="match status" value="1"/>
</dbReference>
<dbReference type="Gene3D" id="2.40.50.140">
    <property type="entry name" value="Nucleic acid-binding proteins"/>
    <property type="match status" value="1"/>
</dbReference>
<dbReference type="InterPro" id="IPR023646">
    <property type="entry name" value="Prisomal_replication_PriB"/>
</dbReference>
<dbReference type="RefSeq" id="WP_100152393.1">
    <property type="nucleotide sequence ID" value="NZ_MEIK01000034.1"/>
</dbReference>
<organism evidence="1 2">
    <name type="scientific">Snodgrassella alvi</name>
    <dbReference type="NCBI Taxonomy" id="1196083"/>
    <lineage>
        <taxon>Bacteria</taxon>
        <taxon>Pseudomonadati</taxon>
        <taxon>Pseudomonadota</taxon>
        <taxon>Betaproteobacteria</taxon>
        <taxon>Neisseriales</taxon>
        <taxon>Neisseriaceae</taxon>
        <taxon>Snodgrassella</taxon>
    </lineage>
</organism>
<keyword evidence="2" id="KW-1185">Reference proteome</keyword>
<dbReference type="GO" id="GO:0006260">
    <property type="term" value="P:DNA replication"/>
    <property type="evidence" value="ECO:0007669"/>
    <property type="project" value="InterPro"/>
</dbReference>
<dbReference type="InterPro" id="IPR012340">
    <property type="entry name" value="NA-bd_OB-fold"/>
</dbReference>
<evidence type="ECO:0000313" key="1">
    <source>
        <dbReference type="EMBL" id="PIT38453.1"/>
    </source>
</evidence>
<name>A0A2N9X5K0_9NEIS</name>
<evidence type="ECO:0000313" key="2">
    <source>
        <dbReference type="Proteomes" id="UP000230202"/>
    </source>
</evidence>
<dbReference type="GO" id="GO:0003697">
    <property type="term" value="F:single-stranded DNA binding"/>
    <property type="evidence" value="ECO:0007669"/>
    <property type="project" value="InterPro"/>
</dbReference>
<dbReference type="NCBIfam" id="TIGR04418">
    <property type="entry name" value="PriB_gamma"/>
    <property type="match status" value="1"/>
</dbReference>
<comment type="caution">
    <text evidence="1">The sequence shown here is derived from an EMBL/GenBank/DDBJ whole genome shotgun (WGS) entry which is preliminary data.</text>
</comment>
<dbReference type="AlphaFoldDB" id="A0A2N9X5K0"/>
<protein>
    <submittedName>
        <fullName evidence="1">Primosomal replication protein N</fullName>
    </submittedName>
</protein>
<dbReference type="Proteomes" id="UP000230202">
    <property type="component" value="Unassembled WGS sequence"/>
</dbReference>
<proteinExistence type="predicted"/>
<gene>
    <name evidence="1" type="ORF">BHC54_07880</name>
</gene>
<accession>A0A2N9X5K0</accession>
<dbReference type="GO" id="GO:0030894">
    <property type="term" value="C:replisome"/>
    <property type="evidence" value="ECO:0007669"/>
    <property type="project" value="InterPro"/>
</dbReference>
<dbReference type="EMBL" id="MEIL01000029">
    <property type="protein sequence ID" value="PIT38453.1"/>
    <property type="molecule type" value="Genomic_DNA"/>
</dbReference>
<dbReference type="Pfam" id="PF22657">
    <property type="entry name" value="SSB_1"/>
    <property type="match status" value="1"/>
</dbReference>
<dbReference type="SUPFAM" id="SSF50249">
    <property type="entry name" value="Nucleic acid-binding proteins"/>
    <property type="match status" value="1"/>
</dbReference>
<sequence length="98" mass="11325">MLNQLCLCAQIKSLNELRYTPAGLPVLTMWLTHESWQMELQQRFLAKMEIQAKALGDLAAHWPYQPGSMVEITGFLSQKGIYHSRPVLHIQQIREYKG</sequence>